<keyword evidence="3" id="KW-1185">Reference proteome</keyword>
<sequence>MKINWKTGIIALATFATLTPMSSVLAQEINKKSTFEPVDMISSSTSSNDVTNLDGTWDYQVSLPASQCYVLGGCAIKIVGSIAYYVLPVPTGSGASVVNVYSTTTNRGKPVVTIGGVGITGQDITYAIVLSGRLDQPGLITGSLVDVDNNQGTFTLKKRP</sequence>
<feature type="signal peptide" evidence="1">
    <location>
        <begin position="1"/>
        <end position="26"/>
    </location>
</feature>
<feature type="chain" id="PRO_5046855622" evidence="1">
    <location>
        <begin position="27"/>
        <end position="160"/>
    </location>
</feature>
<evidence type="ECO:0000256" key="1">
    <source>
        <dbReference type="SAM" id="SignalP"/>
    </source>
</evidence>
<reference evidence="2 3" key="1">
    <citation type="journal article" date="2020" name="ISME J.">
        <title>Comparative genomics reveals insights into cyanobacterial evolution and habitat adaptation.</title>
        <authorList>
            <person name="Chen M.Y."/>
            <person name="Teng W.K."/>
            <person name="Zhao L."/>
            <person name="Hu C.X."/>
            <person name="Zhou Y.K."/>
            <person name="Han B.P."/>
            <person name="Song L.R."/>
            <person name="Shu W.S."/>
        </authorList>
    </citation>
    <scope>NUCLEOTIDE SEQUENCE [LARGE SCALE GENOMIC DNA]</scope>
    <source>
        <strain evidence="2 3">FACHB-838</strain>
    </source>
</reference>
<evidence type="ECO:0000313" key="3">
    <source>
        <dbReference type="Proteomes" id="UP000623440"/>
    </source>
</evidence>
<comment type="caution">
    <text evidence="2">The sequence shown here is derived from an EMBL/GenBank/DDBJ whole genome shotgun (WGS) entry which is preliminary data.</text>
</comment>
<name>A0ABR8E6E9_9NOSO</name>
<gene>
    <name evidence="2" type="ORF">H6G97_45655</name>
</gene>
<accession>A0ABR8E6E9</accession>
<keyword evidence="1" id="KW-0732">Signal</keyword>
<proteinExistence type="predicted"/>
<organism evidence="2 3">
    <name type="scientific">Nostoc flagelliforme FACHB-838</name>
    <dbReference type="NCBI Taxonomy" id="2692904"/>
    <lineage>
        <taxon>Bacteria</taxon>
        <taxon>Bacillati</taxon>
        <taxon>Cyanobacteriota</taxon>
        <taxon>Cyanophyceae</taxon>
        <taxon>Nostocales</taxon>
        <taxon>Nostocaceae</taxon>
        <taxon>Nostoc</taxon>
    </lineage>
</organism>
<dbReference type="RefSeq" id="WP_190946953.1">
    <property type="nucleotide sequence ID" value="NZ_JACJSI010000409.1"/>
</dbReference>
<protein>
    <submittedName>
        <fullName evidence="2">Uncharacterized protein</fullName>
    </submittedName>
</protein>
<dbReference type="Proteomes" id="UP000623440">
    <property type="component" value="Unassembled WGS sequence"/>
</dbReference>
<evidence type="ECO:0000313" key="2">
    <source>
        <dbReference type="EMBL" id="MBD2536203.1"/>
    </source>
</evidence>
<dbReference type="EMBL" id="JACJSI010000409">
    <property type="protein sequence ID" value="MBD2536203.1"/>
    <property type="molecule type" value="Genomic_DNA"/>
</dbReference>